<evidence type="ECO:0000256" key="9">
    <source>
        <dbReference type="PROSITE-ProRule" id="PRU01248"/>
    </source>
</evidence>
<reference evidence="12" key="1">
    <citation type="journal article" date="2021" name="Proc. Natl. Acad. Sci. U.S.A.">
        <title>A Catalog of Tens of Thousands of Viruses from Human Metagenomes Reveals Hidden Associations with Chronic Diseases.</title>
        <authorList>
            <person name="Tisza M.J."/>
            <person name="Buck C.B."/>
        </authorList>
    </citation>
    <scope>NUCLEOTIDE SEQUENCE</scope>
    <source>
        <strain evidence="12">CtETQ12</strain>
    </source>
</reference>
<dbReference type="GO" id="GO:0075713">
    <property type="term" value="P:establishment of integrated proviral latency"/>
    <property type="evidence" value="ECO:0007669"/>
    <property type="project" value="UniProtKB-KW"/>
</dbReference>
<evidence type="ECO:0000256" key="3">
    <source>
        <dbReference type="ARBA" id="ARBA00022679"/>
    </source>
</evidence>
<dbReference type="InterPro" id="IPR011010">
    <property type="entry name" value="DNA_brk_join_enz"/>
</dbReference>
<dbReference type="GO" id="GO:0016740">
    <property type="term" value="F:transferase activity"/>
    <property type="evidence" value="ECO:0007669"/>
    <property type="project" value="UniProtKB-KW"/>
</dbReference>
<dbReference type="InterPro" id="IPR050090">
    <property type="entry name" value="Tyrosine_recombinase_XerCD"/>
</dbReference>
<accession>A0A8S5M736</accession>
<evidence type="ECO:0000256" key="7">
    <source>
        <dbReference type="ARBA" id="ARBA00023172"/>
    </source>
</evidence>
<dbReference type="InterPro" id="IPR002104">
    <property type="entry name" value="Integrase_catalytic"/>
</dbReference>
<sequence>MPAVSMHKKLPPAQWRDEITLWLESLTAAGLSQDTVNTRRCKIGHAARCLDKSPYDVTSEDLVHWTASQSWKAETRKGYRNTLVGFFRWLHATGRRADDPAVALPKVRKTRPHPRPCPDAHIYAAMCAANDVERLMLRLGAEAGLRLSEIAAVHSRDVLEGDAGPSLIVRGKGDKQRIVPISEDLAKRITAAPGWLFPGRWRGHVEKSYVSRHLTRLLPDGWGPHSLRHRYATRMYETTHDLLLVSKLLGHSSVETTQIYVAMPDSRLRVGLDAVTLAG</sequence>
<keyword evidence="4" id="KW-0378">Hydrolase</keyword>
<keyword evidence="8" id="KW-1160">Virus entry into host cell</keyword>
<proteinExistence type="inferred from homology"/>
<evidence type="ECO:0000256" key="1">
    <source>
        <dbReference type="ARBA" id="ARBA00008857"/>
    </source>
</evidence>
<dbReference type="GO" id="GO:0016787">
    <property type="term" value="F:hydrolase activity"/>
    <property type="evidence" value="ECO:0007669"/>
    <property type="project" value="UniProtKB-KW"/>
</dbReference>
<protein>
    <recommendedName>
        <fullName evidence="2">Integrase</fullName>
    </recommendedName>
</protein>
<comment type="similarity">
    <text evidence="1">Belongs to the 'phage' integrase family.</text>
</comment>
<dbReference type="GO" id="GO:0006310">
    <property type="term" value="P:DNA recombination"/>
    <property type="evidence" value="ECO:0007669"/>
    <property type="project" value="UniProtKB-KW"/>
</dbReference>
<keyword evidence="6 9" id="KW-0238">DNA-binding</keyword>
<keyword evidence="7" id="KW-0233">DNA recombination</keyword>
<dbReference type="PROSITE" id="PS51898">
    <property type="entry name" value="TYR_RECOMBINASE"/>
    <property type="match status" value="1"/>
</dbReference>
<evidence type="ECO:0000259" key="11">
    <source>
        <dbReference type="PROSITE" id="PS51900"/>
    </source>
</evidence>
<dbReference type="InterPro" id="IPR013762">
    <property type="entry name" value="Integrase-like_cat_sf"/>
</dbReference>
<dbReference type="Gene3D" id="1.10.150.130">
    <property type="match status" value="1"/>
</dbReference>
<evidence type="ECO:0000256" key="4">
    <source>
        <dbReference type="ARBA" id="ARBA00022801"/>
    </source>
</evidence>
<dbReference type="PANTHER" id="PTHR30349">
    <property type="entry name" value="PHAGE INTEGRASE-RELATED"/>
    <property type="match status" value="1"/>
</dbReference>
<dbReference type="PROSITE" id="PS51900">
    <property type="entry name" value="CB"/>
    <property type="match status" value="1"/>
</dbReference>
<feature type="domain" description="Core-binding (CB)" evidence="11">
    <location>
        <begin position="13"/>
        <end position="91"/>
    </location>
</feature>
<keyword evidence="3" id="KW-0808">Transferase</keyword>
<dbReference type="GO" id="GO:0015074">
    <property type="term" value="P:DNA integration"/>
    <property type="evidence" value="ECO:0007669"/>
    <property type="project" value="UniProtKB-KW"/>
</dbReference>
<dbReference type="EMBL" id="BK014837">
    <property type="protein sequence ID" value="DAD77976.1"/>
    <property type="molecule type" value="Genomic_DNA"/>
</dbReference>
<evidence type="ECO:0000256" key="6">
    <source>
        <dbReference type="ARBA" id="ARBA00023125"/>
    </source>
</evidence>
<dbReference type="InterPro" id="IPR044068">
    <property type="entry name" value="CB"/>
</dbReference>
<feature type="domain" description="Tyr recombinase" evidence="10">
    <location>
        <begin position="112"/>
        <end position="273"/>
    </location>
</feature>
<evidence type="ECO:0000256" key="8">
    <source>
        <dbReference type="ARBA" id="ARBA00023195"/>
    </source>
</evidence>
<evidence type="ECO:0000256" key="5">
    <source>
        <dbReference type="ARBA" id="ARBA00022908"/>
    </source>
</evidence>
<dbReference type="InterPro" id="IPR010998">
    <property type="entry name" value="Integrase_recombinase_N"/>
</dbReference>
<dbReference type="PANTHER" id="PTHR30349:SF64">
    <property type="entry name" value="PROPHAGE INTEGRASE INTD-RELATED"/>
    <property type="match status" value="1"/>
</dbReference>
<dbReference type="SUPFAM" id="SSF56349">
    <property type="entry name" value="DNA breaking-rejoining enzymes"/>
    <property type="match status" value="1"/>
</dbReference>
<keyword evidence="5" id="KW-0229">DNA integration</keyword>
<evidence type="ECO:0000256" key="2">
    <source>
        <dbReference type="ARBA" id="ARBA00016082"/>
    </source>
</evidence>
<dbReference type="CDD" id="cd00397">
    <property type="entry name" value="DNA_BRE_C"/>
    <property type="match status" value="1"/>
</dbReference>
<evidence type="ECO:0000259" key="10">
    <source>
        <dbReference type="PROSITE" id="PS51898"/>
    </source>
</evidence>
<dbReference type="GO" id="GO:0044826">
    <property type="term" value="P:viral genome integration into host DNA"/>
    <property type="evidence" value="ECO:0007669"/>
    <property type="project" value="UniProtKB-KW"/>
</dbReference>
<organism evidence="12">
    <name type="scientific">Siphoviridae sp. ctETQ12</name>
    <dbReference type="NCBI Taxonomy" id="2826206"/>
    <lineage>
        <taxon>Viruses</taxon>
        <taxon>Duplodnaviria</taxon>
        <taxon>Heunggongvirae</taxon>
        <taxon>Uroviricota</taxon>
        <taxon>Caudoviricetes</taxon>
    </lineage>
</organism>
<evidence type="ECO:0000313" key="12">
    <source>
        <dbReference type="EMBL" id="DAD77976.1"/>
    </source>
</evidence>
<keyword evidence="8" id="KW-1179">Viral genome integration</keyword>
<name>A0A8S5M736_9CAUD</name>
<dbReference type="GO" id="GO:0003677">
    <property type="term" value="F:DNA binding"/>
    <property type="evidence" value="ECO:0007669"/>
    <property type="project" value="UniProtKB-UniRule"/>
</dbReference>
<dbReference type="Gene3D" id="1.10.443.10">
    <property type="entry name" value="Intergrase catalytic core"/>
    <property type="match status" value="1"/>
</dbReference>
<dbReference type="Pfam" id="PF00589">
    <property type="entry name" value="Phage_integrase"/>
    <property type="match status" value="1"/>
</dbReference>